<protein>
    <submittedName>
        <fullName evidence="1">Uncharacterized protein</fullName>
    </submittedName>
</protein>
<name>A0A2P2QT55_RHIMU</name>
<sequence length="41" mass="5016">MMDSMNLFHNTTPKIYINYNHLRNSQETRKKTIYKSFKLAH</sequence>
<proteinExistence type="predicted"/>
<dbReference type="AlphaFoldDB" id="A0A2P2QT55"/>
<dbReference type="EMBL" id="GGEC01089718">
    <property type="protein sequence ID" value="MBX70202.1"/>
    <property type="molecule type" value="Transcribed_RNA"/>
</dbReference>
<accession>A0A2P2QT55</accession>
<organism evidence="1">
    <name type="scientific">Rhizophora mucronata</name>
    <name type="common">Asiatic mangrove</name>
    <dbReference type="NCBI Taxonomy" id="61149"/>
    <lineage>
        <taxon>Eukaryota</taxon>
        <taxon>Viridiplantae</taxon>
        <taxon>Streptophyta</taxon>
        <taxon>Embryophyta</taxon>
        <taxon>Tracheophyta</taxon>
        <taxon>Spermatophyta</taxon>
        <taxon>Magnoliopsida</taxon>
        <taxon>eudicotyledons</taxon>
        <taxon>Gunneridae</taxon>
        <taxon>Pentapetalae</taxon>
        <taxon>rosids</taxon>
        <taxon>fabids</taxon>
        <taxon>Malpighiales</taxon>
        <taxon>Rhizophoraceae</taxon>
        <taxon>Rhizophora</taxon>
    </lineage>
</organism>
<reference evidence="1" key="1">
    <citation type="submission" date="2018-02" db="EMBL/GenBank/DDBJ databases">
        <title>Rhizophora mucronata_Transcriptome.</title>
        <authorList>
            <person name="Meera S.P."/>
            <person name="Sreeshan A."/>
            <person name="Augustine A."/>
        </authorList>
    </citation>
    <scope>NUCLEOTIDE SEQUENCE</scope>
    <source>
        <tissue evidence="1">Leaf</tissue>
    </source>
</reference>
<evidence type="ECO:0000313" key="1">
    <source>
        <dbReference type="EMBL" id="MBX70202.1"/>
    </source>
</evidence>